<evidence type="ECO:0000313" key="1">
    <source>
        <dbReference type="EMBL" id="KPM02363.1"/>
    </source>
</evidence>
<dbReference type="EMBL" id="JXLN01001676">
    <property type="protein sequence ID" value="KPM02363.1"/>
    <property type="molecule type" value="Genomic_DNA"/>
</dbReference>
<sequence>MIGGKKEKKSDYYHIHLSIYCRRMRTVDDDRGDGIHQFLWSNGGDDSTNTAILFEFSLGVIDQVFKIKILKEFILGSKIKDR</sequence>
<reference evidence="1 2" key="1">
    <citation type="journal article" date="2015" name="Parasit. Vectors">
        <title>Draft genome of the scabies mite.</title>
        <authorList>
            <person name="Rider S.D.Jr."/>
            <person name="Morgan M.S."/>
            <person name="Arlian L.G."/>
        </authorList>
    </citation>
    <scope>NUCLEOTIDE SEQUENCE [LARGE SCALE GENOMIC DNA]</scope>
    <source>
        <strain evidence="1">Arlian Lab</strain>
    </source>
</reference>
<protein>
    <submittedName>
        <fullName evidence="1">Uncharacterized protein</fullName>
    </submittedName>
</protein>
<name>A0A131ZUB0_SARSC</name>
<gene>
    <name evidence="1" type="ORF">QR98_0007750</name>
</gene>
<dbReference type="VEuPathDB" id="VectorBase:SSCA006688"/>
<accession>A0A131ZUB0</accession>
<evidence type="ECO:0000313" key="2">
    <source>
        <dbReference type="Proteomes" id="UP000616769"/>
    </source>
</evidence>
<proteinExistence type="predicted"/>
<comment type="caution">
    <text evidence="1">The sequence shown here is derived from an EMBL/GenBank/DDBJ whole genome shotgun (WGS) entry which is preliminary data.</text>
</comment>
<organism evidence="1 2">
    <name type="scientific">Sarcoptes scabiei</name>
    <name type="common">Itch mite</name>
    <name type="synonym">Acarus scabiei</name>
    <dbReference type="NCBI Taxonomy" id="52283"/>
    <lineage>
        <taxon>Eukaryota</taxon>
        <taxon>Metazoa</taxon>
        <taxon>Ecdysozoa</taxon>
        <taxon>Arthropoda</taxon>
        <taxon>Chelicerata</taxon>
        <taxon>Arachnida</taxon>
        <taxon>Acari</taxon>
        <taxon>Acariformes</taxon>
        <taxon>Sarcoptiformes</taxon>
        <taxon>Astigmata</taxon>
        <taxon>Psoroptidia</taxon>
        <taxon>Sarcoptoidea</taxon>
        <taxon>Sarcoptidae</taxon>
        <taxon>Sarcoptinae</taxon>
        <taxon>Sarcoptes</taxon>
    </lineage>
</organism>
<dbReference type="AlphaFoldDB" id="A0A131ZUB0"/>
<dbReference type="Proteomes" id="UP000616769">
    <property type="component" value="Unassembled WGS sequence"/>
</dbReference>